<evidence type="ECO:0000313" key="3">
    <source>
        <dbReference type="Proteomes" id="UP000598297"/>
    </source>
</evidence>
<sequence>MATKEDRAEPRRRAEQLCPACKRPVETVVKRRKVLGAYVPSWGPGPCHRRGCAARVDEQDTGTQGRRQPSRSGRVDRRPSHS</sequence>
<feature type="compositionally biased region" description="Basic and acidic residues" evidence="1">
    <location>
        <begin position="73"/>
        <end position="82"/>
    </location>
</feature>
<name>A0A964XQV1_9ACTN</name>
<evidence type="ECO:0000256" key="1">
    <source>
        <dbReference type="SAM" id="MobiDB-lite"/>
    </source>
</evidence>
<feature type="region of interest" description="Disordered" evidence="1">
    <location>
        <begin position="50"/>
        <end position="82"/>
    </location>
</feature>
<dbReference type="EMBL" id="JAAAHS010000396">
    <property type="protein sequence ID" value="NBE55958.1"/>
    <property type="molecule type" value="Genomic_DNA"/>
</dbReference>
<dbReference type="Proteomes" id="UP000598297">
    <property type="component" value="Unassembled WGS sequence"/>
</dbReference>
<proteinExistence type="predicted"/>
<protein>
    <submittedName>
        <fullName evidence="2">Uncharacterized protein</fullName>
    </submittedName>
</protein>
<reference evidence="2" key="1">
    <citation type="submission" date="2020-01" db="EMBL/GenBank/DDBJ databases">
        <title>Whole-genome analyses of novel actinobacteria.</title>
        <authorList>
            <person name="Sahin N."/>
        </authorList>
    </citation>
    <scope>NUCLEOTIDE SEQUENCE</scope>
    <source>
        <strain evidence="2">YC537</strain>
    </source>
</reference>
<organism evidence="2 3">
    <name type="scientific">Streptomyces boluensis</name>
    <dbReference type="NCBI Taxonomy" id="1775135"/>
    <lineage>
        <taxon>Bacteria</taxon>
        <taxon>Bacillati</taxon>
        <taxon>Actinomycetota</taxon>
        <taxon>Actinomycetes</taxon>
        <taxon>Kitasatosporales</taxon>
        <taxon>Streptomycetaceae</taxon>
        <taxon>Streptomyces</taxon>
    </lineage>
</organism>
<dbReference type="RefSeq" id="WP_161704186.1">
    <property type="nucleotide sequence ID" value="NZ_JAAAHS010000396.1"/>
</dbReference>
<dbReference type="AlphaFoldDB" id="A0A964XQV1"/>
<gene>
    <name evidence="2" type="ORF">GUY60_31885</name>
</gene>
<evidence type="ECO:0000313" key="2">
    <source>
        <dbReference type="EMBL" id="NBE55958.1"/>
    </source>
</evidence>
<keyword evidence="3" id="KW-1185">Reference proteome</keyword>
<comment type="caution">
    <text evidence="2">The sequence shown here is derived from an EMBL/GenBank/DDBJ whole genome shotgun (WGS) entry which is preliminary data.</text>
</comment>
<feature type="compositionally biased region" description="Polar residues" evidence="1">
    <location>
        <begin position="61"/>
        <end position="71"/>
    </location>
</feature>
<dbReference type="OrthoDB" id="4326748at2"/>
<accession>A0A964XQV1</accession>